<dbReference type="AlphaFoldDB" id="A0A0K1S3G8"/>
<accession>A0A0K1S3G8</accession>
<dbReference type="Pfam" id="PF24732">
    <property type="entry name" value="ParE_like"/>
    <property type="match status" value="1"/>
</dbReference>
<dbReference type="InterPro" id="IPR035093">
    <property type="entry name" value="RelE/ParE_toxin_dom_sf"/>
</dbReference>
<dbReference type="Proteomes" id="UP000068167">
    <property type="component" value="Chromosome"/>
</dbReference>
<keyword evidence="3" id="KW-1185">Reference proteome</keyword>
<dbReference type="KEGG" id="mpk:VL20_3523"/>
<reference evidence="2 3" key="1">
    <citation type="journal article" date="2016" name="Stand. Genomic Sci.">
        <title>Complete genome sequence and genomic characterization of Microcystis panniformis FACHB 1757 by third-generation sequencing.</title>
        <authorList>
            <person name="Zhang J.Y."/>
            <person name="Guan R."/>
            <person name="Zhang H.J."/>
            <person name="Li H."/>
            <person name="Xiao P."/>
            <person name="Yu G.L."/>
            <person name="Du L."/>
            <person name="Cao D.M."/>
            <person name="Zhu B.C."/>
            <person name="Li R.H."/>
            <person name="Lu Z.H."/>
        </authorList>
    </citation>
    <scope>NUCLEOTIDE SEQUENCE [LARGE SCALE GENOMIC DNA]</scope>
    <source>
        <strain evidence="2 3">FACHB-1757</strain>
    </source>
</reference>
<dbReference type="InterPro" id="IPR056925">
    <property type="entry name" value="ParE-like"/>
</dbReference>
<dbReference type="RefSeq" id="WP_052276904.1">
    <property type="nucleotide sequence ID" value="NZ_CP011339.1"/>
</dbReference>
<protein>
    <recommendedName>
        <fullName evidence="1">ParE-like toxin domain-containing protein</fullName>
    </recommendedName>
</protein>
<gene>
    <name evidence="2" type="ORF">VL20_3523</name>
</gene>
<dbReference type="SUPFAM" id="SSF143011">
    <property type="entry name" value="RelE-like"/>
    <property type="match status" value="1"/>
</dbReference>
<dbReference type="EMBL" id="CP011339">
    <property type="protein sequence ID" value="AKV68526.1"/>
    <property type="molecule type" value="Genomic_DNA"/>
</dbReference>
<evidence type="ECO:0000259" key="1">
    <source>
        <dbReference type="Pfam" id="PF24732"/>
    </source>
</evidence>
<proteinExistence type="predicted"/>
<feature type="domain" description="ParE-like toxin" evidence="1">
    <location>
        <begin position="19"/>
        <end position="81"/>
    </location>
</feature>
<organism evidence="2 3">
    <name type="scientific">Microcystis panniformis FACHB-1757</name>
    <dbReference type="NCBI Taxonomy" id="1638788"/>
    <lineage>
        <taxon>Bacteria</taxon>
        <taxon>Bacillati</taxon>
        <taxon>Cyanobacteriota</taxon>
        <taxon>Cyanophyceae</taxon>
        <taxon>Oscillatoriophycideae</taxon>
        <taxon>Chroococcales</taxon>
        <taxon>Microcystaceae</taxon>
        <taxon>Microcystis</taxon>
    </lineage>
</organism>
<evidence type="ECO:0000313" key="2">
    <source>
        <dbReference type="EMBL" id="AKV68526.1"/>
    </source>
</evidence>
<name>A0A0K1S3G8_9CHRO</name>
<sequence>MKSLTTPDFWQCYANLPPYIKQQAKKAYRLWISNVFHRSLHFKKVEKNVWSVRITENYRALALKKGEDYYWFWIGSHDEYEELIK</sequence>
<dbReference type="PATRIC" id="fig|1638788.3.peg.3563"/>
<evidence type="ECO:0000313" key="3">
    <source>
        <dbReference type="Proteomes" id="UP000068167"/>
    </source>
</evidence>